<dbReference type="PANTHER" id="PTHR46128:SF211">
    <property type="entry name" value="PENTACOTRIPEPTIDE-REPEAT REGION OF PRORP DOMAIN-CONTAINING PROTEIN"/>
    <property type="match status" value="1"/>
</dbReference>
<evidence type="ECO:0008006" key="6">
    <source>
        <dbReference type="Google" id="ProtNLM"/>
    </source>
</evidence>
<dbReference type="PROSITE" id="PS51375">
    <property type="entry name" value="PPR"/>
    <property type="match status" value="2"/>
</dbReference>
<dbReference type="InterPro" id="IPR011990">
    <property type="entry name" value="TPR-like_helical_dom_sf"/>
</dbReference>
<sequence>MVPKLSTTLFNVCIALLCKARKLEKAEPVIIDGIRMGVLPDVVTYNILFNAYCRFIGIVAGYSILHRTREVGLTPDIISYNSLLASAIRTCQIDRSFDLFDEIMQRGIAPDVWS</sequence>
<dbReference type="Gene3D" id="1.25.40.10">
    <property type="entry name" value="Tetratricopeptide repeat domain"/>
    <property type="match status" value="1"/>
</dbReference>
<evidence type="ECO:0000256" key="1">
    <source>
        <dbReference type="ARBA" id="ARBA00007626"/>
    </source>
</evidence>
<gene>
    <name evidence="4" type="ORF">V6N11_075089</name>
</gene>
<evidence type="ECO:0000256" key="2">
    <source>
        <dbReference type="ARBA" id="ARBA00022737"/>
    </source>
</evidence>
<keyword evidence="2" id="KW-0677">Repeat</keyword>
<protein>
    <recommendedName>
        <fullName evidence="6">Pentatricopeptide repeat-containing protein</fullName>
    </recommendedName>
</protein>
<comment type="caution">
    <text evidence="4">The sequence shown here is derived from an EMBL/GenBank/DDBJ whole genome shotgun (WGS) entry which is preliminary data.</text>
</comment>
<dbReference type="InterPro" id="IPR050872">
    <property type="entry name" value="PPR_P_subfamily"/>
</dbReference>
<dbReference type="InterPro" id="IPR002885">
    <property type="entry name" value="PPR_rpt"/>
</dbReference>
<dbReference type="PANTHER" id="PTHR46128">
    <property type="entry name" value="MITOCHONDRIAL GROUP I INTRON SPLICING FACTOR CCM1"/>
    <property type="match status" value="1"/>
</dbReference>
<dbReference type="EMBL" id="JBBPBN010000026">
    <property type="protein sequence ID" value="KAK9008187.1"/>
    <property type="molecule type" value="Genomic_DNA"/>
</dbReference>
<proteinExistence type="inferred from homology"/>
<feature type="repeat" description="PPR" evidence="3">
    <location>
        <begin position="76"/>
        <end position="110"/>
    </location>
</feature>
<feature type="repeat" description="PPR" evidence="3">
    <location>
        <begin position="41"/>
        <end position="75"/>
    </location>
</feature>
<evidence type="ECO:0000313" key="5">
    <source>
        <dbReference type="Proteomes" id="UP001396334"/>
    </source>
</evidence>
<keyword evidence="5" id="KW-1185">Reference proteome</keyword>
<comment type="similarity">
    <text evidence="1">Belongs to the PPR family. P subfamily.</text>
</comment>
<reference evidence="4 5" key="1">
    <citation type="journal article" date="2024" name="G3 (Bethesda)">
        <title>Genome assembly of Hibiscus sabdariffa L. provides insights into metabolisms of medicinal natural products.</title>
        <authorList>
            <person name="Kim T."/>
        </authorList>
    </citation>
    <scope>NUCLEOTIDE SEQUENCE [LARGE SCALE GENOMIC DNA]</scope>
    <source>
        <strain evidence="4">TK-2024</strain>
        <tissue evidence="4">Old leaves</tissue>
    </source>
</reference>
<accession>A0ABR2R5G8</accession>
<evidence type="ECO:0000256" key="3">
    <source>
        <dbReference type="PROSITE-ProRule" id="PRU00708"/>
    </source>
</evidence>
<dbReference type="Proteomes" id="UP001396334">
    <property type="component" value="Unassembled WGS sequence"/>
</dbReference>
<dbReference type="Pfam" id="PF13041">
    <property type="entry name" value="PPR_2"/>
    <property type="match status" value="2"/>
</dbReference>
<organism evidence="4 5">
    <name type="scientific">Hibiscus sabdariffa</name>
    <name type="common">roselle</name>
    <dbReference type="NCBI Taxonomy" id="183260"/>
    <lineage>
        <taxon>Eukaryota</taxon>
        <taxon>Viridiplantae</taxon>
        <taxon>Streptophyta</taxon>
        <taxon>Embryophyta</taxon>
        <taxon>Tracheophyta</taxon>
        <taxon>Spermatophyta</taxon>
        <taxon>Magnoliopsida</taxon>
        <taxon>eudicotyledons</taxon>
        <taxon>Gunneridae</taxon>
        <taxon>Pentapetalae</taxon>
        <taxon>rosids</taxon>
        <taxon>malvids</taxon>
        <taxon>Malvales</taxon>
        <taxon>Malvaceae</taxon>
        <taxon>Malvoideae</taxon>
        <taxon>Hibiscus</taxon>
    </lineage>
</organism>
<name>A0ABR2R5G8_9ROSI</name>
<evidence type="ECO:0000313" key="4">
    <source>
        <dbReference type="EMBL" id="KAK9008187.1"/>
    </source>
</evidence>
<dbReference type="NCBIfam" id="TIGR00756">
    <property type="entry name" value="PPR"/>
    <property type="match status" value="1"/>
</dbReference>